<feature type="compositionally biased region" description="Polar residues" evidence="1">
    <location>
        <begin position="289"/>
        <end position="301"/>
    </location>
</feature>
<reference evidence="4 5" key="1">
    <citation type="journal article" date="2011" name="Nat. Biotechnol.">
        <title>Comparative genomic analysis of the thermophilic biomass-degrading fungi Myceliophthora thermophila and Thielavia terrestris.</title>
        <authorList>
            <person name="Berka R.M."/>
            <person name="Grigoriev I.V."/>
            <person name="Otillar R."/>
            <person name="Salamov A."/>
            <person name="Grimwood J."/>
            <person name="Reid I."/>
            <person name="Ishmael N."/>
            <person name="John T."/>
            <person name="Darmond C."/>
            <person name="Moisan M.-C."/>
            <person name="Henrissat B."/>
            <person name="Coutinho P.M."/>
            <person name="Lombard V."/>
            <person name="Natvig D.O."/>
            <person name="Lindquist E."/>
            <person name="Schmutz J."/>
            <person name="Lucas S."/>
            <person name="Harris P."/>
            <person name="Powlowski J."/>
            <person name="Bellemare A."/>
            <person name="Taylor D."/>
            <person name="Butler G."/>
            <person name="de Vries R.P."/>
            <person name="Allijn I.E."/>
            <person name="van den Brink J."/>
            <person name="Ushinsky S."/>
            <person name="Storms R."/>
            <person name="Powell A.J."/>
            <person name="Paulsen I.T."/>
            <person name="Elbourne L.D.H."/>
            <person name="Baker S.E."/>
            <person name="Magnuson J."/>
            <person name="LaBoissiere S."/>
            <person name="Clutterbuck A.J."/>
            <person name="Martinez D."/>
            <person name="Wogulis M."/>
            <person name="de Leon A.L."/>
            <person name="Rey M.W."/>
            <person name="Tsang A."/>
        </authorList>
    </citation>
    <scope>NUCLEOTIDE SEQUENCE [LARGE SCALE GENOMIC DNA]</scope>
    <source>
        <strain evidence="5">ATCC 42464 / BCRC 31852 / DSM 1799</strain>
    </source>
</reference>
<dbReference type="Pfam" id="PF25543">
    <property type="entry name" value="zf-CCCH_tandem"/>
    <property type="match status" value="1"/>
</dbReference>
<proteinExistence type="predicted"/>
<evidence type="ECO:0000313" key="4">
    <source>
        <dbReference type="EMBL" id="AEO58187.1"/>
    </source>
</evidence>
<sequence>MSRDEELSEAARSYLHPLKAWLNHADERKTLEGELEKKYMELLKEYDKKCAECEYQKHLTKVLGEQHRKADQELNRLRADTESAPFAFVVIDGDGAIFREDLIALGEEGGGQAAHELHKQLKAYFHDSSSFSNIDNIFVHVVLNMKDLSRTLHDSGVLLPVNDHAALTKFARGFCRAQPLFTFTDVGHGKEQADHKVRKLFEVMERNIQCKRLVLAGCHDNGYATFLESFRGNEKICLLKTTPPAADFRKLSFSWISCPSVFRSDPLPSKRPEPVEALAAPPHDPIIPTTFNPSGDGTNNPPIRASPSATESPRPAASSPQAAESRPGPRQQTSYATVGQTAAAPVINIASQRRPASPRPYYQLNKNDERVDVPLARPDPQVVQALENRKNINGGINLCNRYHLIGHCDIPNCRHYHGERLNAAGMLALRHKVRKTRCNSGLRCRDVSCIYGHHCTNPGSCRYDIDCRFFETHGMDITPTIKVYEDGKREVIP</sequence>
<evidence type="ECO:0000313" key="5">
    <source>
        <dbReference type="Proteomes" id="UP000007322"/>
    </source>
</evidence>
<feature type="region of interest" description="Disordered" evidence="1">
    <location>
        <begin position="266"/>
        <end position="368"/>
    </location>
</feature>
<evidence type="ECO:0000256" key="1">
    <source>
        <dbReference type="SAM" id="MobiDB-lite"/>
    </source>
</evidence>
<keyword evidence="5" id="KW-1185">Reference proteome</keyword>
<dbReference type="OMA" id="GPCHDNG"/>
<name>G2QCR5_THET4</name>
<dbReference type="InterPro" id="IPR057654">
    <property type="entry name" value="Znf-CCCH_tandem"/>
</dbReference>
<protein>
    <recommendedName>
        <fullName evidence="6">C3H1-type domain-containing protein</fullName>
    </recommendedName>
</protein>
<dbReference type="eggNOG" id="ENOG502S3N6">
    <property type="taxonomic scope" value="Eukaryota"/>
</dbReference>
<dbReference type="RefSeq" id="XP_003663432.1">
    <property type="nucleotide sequence ID" value="XM_003663384.1"/>
</dbReference>
<feature type="compositionally biased region" description="Low complexity" evidence="1">
    <location>
        <begin position="311"/>
        <end position="326"/>
    </location>
</feature>
<evidence type="ECO:0008006" key="6">
    <source>
        <dbReference type="Google" id="ProtNLM"/>
    </source>
</evidence>
<dbReference type="KEGG" id="mtm:MYCTH_2305379"/>
<gene>
    <name evidence="4" type="ORF">MYCTH_2305379</name>
</gene>
<dbReference type="HOGENOM" id="CLU_031811_4_0_1"/>
<dbReference type="VEuPathDB" id="FungiDB:MYCTH_2305379"/>
<feature type="compositionally biased region" description="Polar residues" evidence="1">
    <location>
        <begin position="330"/>
        <end position="340"/>
    </location>
</feature>
<dbReference type="Pfam" id="PF25540">
    <property type="entry name" value="DUF7923"/>
    <property type="match status" value="1"/>
</dbReference>
<evidence type="ECO:0000259" key="3">
    <source>
        <dbReference type="Pfam" id="PF25543"/>
    </source>
</evidence>
<dbReference type="InterPro" id="IPR057683">
    <property type="entry name" value="DUF7923"/>
</dbReference>
<dbReference type="AlphaFoldDB" id="G2QCR5"/>
<dbReference type="GeneID" id="11509388"/>
<dbReference type="InParanoid" id="G2QCR5"/>
<organism evidence="4 5">
    <name type="scientific">Thermothelomyces thermophilus (strain ATCC 42464 / BCRC 31852 / DSM 1799)</name>
    <name type="common">Sporotrichum thermophile</name>
    <dbReference type="NCBI Taxonomy" id="573729"/>
    <lineage>
        <taxon>Eukaryota</taxon>
        <taxon>Fungi</taxon>
        <taxon>Dikarya</taxon>
        <taxon>Ascomycota</taxon>
        <taxon>Pezizomycotina</taxon>
        <taxon>Sordariomycetes</taxon>
        <taxon>Sordariomycetidae</taxon>
        <taxon>Sordariales</taxon>
        <taxon>Chaetomiaceae</taxon>
        <taxon>Thermothelomyces</taxon>
    </lineage>
</organism>
<accession>G2QCR5</accession>
<dbReference type="EMBL" id="CP003004">
    <property type="protein sequence ID" value="AEO58187.1"/>
    <property type="molecule type" value="Genomic_DNA"/>
</dbReference>
<evidence type="ECO:0000259" key="2">
    <source>
        <dbReference type="Pfam" id="PF25540"/>
    </source>
</evidence>
<dbReference type="PANTHER" id="PTHR37543:SF1">
    <property type="entry name" value="CCCH ZINC FINGER DNA BINDING PROTEIN (AFU_ORTHOLOGUE AFUA_5G12760)"/>
    <property type="match status" value="1"/>
</dbReference>
<feature type="domain" description="DUF7923" evidence="2">
    <location>
        <begin position="82"/>
        <end position="262"/>
    </location>
</feature>
<feature type="domain" description="Tandem CCCH zinc finger" evidence="3">
    <location>
        <begin position="428"/>
        <end position="477"/>
    </location>
</feature>
<dbReference type="OrthoDB" id="2270193at2759"/>
<dbReference type="STRING" id="573729.G2QCR5"/>
<dbReference type="PANTHER" id="PTHR37543">
    <property type="entry name" value="CCCH ZINC FINGER DNA BINDING PROTEIN (AFU_ORTHOLOGUE AFUA_5G12760)"/>
    <property type="match status" value="1"/>
</dbReference>
<dbReference type="Proteomes" id="UP000007322">
    <property type="component" value="Chromosome 3"/>
</dbReference>